<organism evidence="1 2">
    <name type="scientific">Rotaria socialis</name>
    <dbReference type="NCBI Taxonomy" id="392032"/>
    <lineage>
        <taxon>Eukaryota</taxon>
        <taxon>Metazoa</taxon>
        <taxon>Spiralia</taxon>
        <taxon>Gnathifera</taxon>
        <taxon>Rotifera</taxon>
        <taxon>Eurotatoria</taxon>
        <taxon>Bdelloidea</taxon>
        <taxon>Philodinida</taxon>
        <taxon>Philodinidae</taxon>
        <taxon>Rotaria</taxon>
    </lineage>
</organism>
<dbReference type="AlphaFoldDB" id="A0A821Y169"/>
<feature type="non-terminal residue" evidence="1">
    <location>
        <position position="1"/>
    </location>
</feature>
<gene>
    <name evidence="1" type="ORF">UJA718_LOCUS47941</name>
</gene>
<dbReference type="EMBL" id="CAJOBP010093475">
    <property type="protein sequence ID" value="CAF4954947.1"/>
    <property type="molecule type" value="Genomic_DNA"/>
</dbReference>
<proteinExistence type="predicted"/>
<evidence type="ECO:0000313" key="2">
    <source>
        <dbReference type="Proteomes" id="UP000663873"/>
    </source>
</evidence>
<dbReference type="Proteomes" id="UP000663873">
    <property type="component" value="Unassembled WGS sequence"/>
</dbReference>
<name>A0A821Y169_9BILA</name>
<protein>
    <submittedName>
        <fullName evidence="1">Uncharacterized protein</fullName>
    </submittedName>
</protein>
<sequence>MMSVGISNLEECPLNRNIPVFVLVGGAIASLKLLQVLW</sequence>
<accession>A0A821Y169</accession>
<keyword evidence="2" id="KW-1185">Reference proteome</keyword>
<reference evidence="1" key="1">
    <citation type="submission" date="2021-02" db="EMBL/GenBank/DDBJ databases">
        <authorList>
            <person name="Nowell W R."/>
        </authorList>
    </citation>
    <scope>NUCLEOTIDE SEQUENCE</scope>
</reference>
<comment type="caution">
    <text evidence="1">The sequence shown here is derived from an EMBL/GenBank/DDBJ whole genome shotgun (WGS) entry which is preliminary data.</text>
</comment>
<evidence type="ECO:0000313" key="1">
    <source>
        <dbReference type="EMBL" id="CAF4954947.1"/>
    </source>
</evidence>